<dbReference type="Proteomes" id="UP000614469">
    <property type="component" value="Unassembled WGS sequence"/>
</dbReference>
<protein>
    <submittedName>
        <fullName evidence="1">Uncharacterized protein</fullName>
    </submittedName>
</protein>
<sequence>MVNIIKDDPFKHANEFLEIQEILIKRISYVERQIRQNRKRIKELKAILGSPEICLIKSKVRETKINIEIFQSQIKSYQDILIIFRWVGDALAFSLIDRWSLKPLGLKKESPGFISGKKGAKRERKIFRAIQKRPDTLALLNDLSNCMRHGDITVFHNAIPSTAPPLIFEIKSQKRGNKRELRQAEKIQKILNYLDRDYTDTLYGLDTPFTRLATTTKGVFFVDEVNAVLQSGRVQGKCYREIEKGLYYFSISNPTIEKVRGLIEKIAKHCVGEFIVGQVNKYVYKDLVYFPPTLSIVDPETLYLFCTGELILGVVLDTGVVQKKIESMGFGVEFLHEKEEPYLFIEKPQPPHNPPAKIGIGKHLFNRIFAEFMSMDWLITETIETLNGKISEFRNLPPSKFEHIE</sequence>
<evidence type="ECO:0000313" key="1">
    <source>
        <dbReference type="EMBL" id="MBC8333839.1"/>
    </source>
</evidence>
<comment type="caution">
    <text evidence="1">The sequence shown here is derived from an EMBL/GenBank/DDBJ whole genome shotgun (WGS) entry which is preliminary data.</text>
</comment>
<organism evidence="1 2">
    <name type="scientific">Candidatus Desulfolinea nitratireducens</name>
    <dbReference type="NCBI Taxonomy" id="2841698"/>
    <lineage>
        <taxon>Bacteria</taxon>
        <taxon>Bacillati</taxon>
        <taxon>Chloroflexota</taxon>
        <taxon>Anaerolineae</taxon>
        <taxon>Anaerolineales</taxon>
        <taxon>Anaerolineales incertae sedis</taxon>
        <taxon>Candidatus Desulfolinea</taxon>
    </lineage>
</organism>
<name>A0A8J6TH92_9CHLR</name>
<reference evidence="1 2" key="1">
    <citation type="submission" date="2020-08" db="EMBL/GenBank/DDBJ databases">
        <title>Bridging the membrane lipid divide: bacteria of the FCB group superphylum have the potential to synthesize archaeal ether lipids.</title>
        <authorList>
            <person name="Villanueva L."/>
            <person name="Von Meijenfeldt F.A.B."/>
            <person name="Westbye A.B."/>
            <person name="Yadav S."/>
            <person name="Hopmans E.C."/>
            <person name="Dutilh B.E."/>
            <person name="Sinninghe Damste J.S."/>
        </authorList>
    </citation>
    <scope>NUCLEOTIDE SEQUENCE [LARGE SCALE GENOMIC DNA]</scope>
    <source>
        <strain evidence="1">NIOZ-UU36</strain>
    </source>
</reference>
<dbReference type="EMBL" id="JACNJN010000028">
    <property type="protein sequence ID" value="MBC8333839.1"/>
    <property type="molecule type" value="Genomic_DNA"/>
</dbReference>
<accession>A0A8J6TH92</accession>
<evidence type="ECO:0000313" key="2">
    <source>
        <dbReference type="Proteomes" id="UP000614469"/>
    </source>
</evidence>
<proteinExistence type="predicted"/>
<dbReference type="AlphaFoldDB" id="A0A8J6TH92"/>
<gene>
    <name evidence="1" type="ORF">H8E29_01100</name>
</gene>